<feature type="region of interest" description="Disordered" evidence="7">
    <location>
        <begin position="310"/>
        <end position="332"/>
    </location>
</feature>
<feature type="region of interest" description="Disordered" evidence="7">
    <location>
        <begin position="458"/>
        <end position="528"/>
    </location>
</feature>
<evidence type="ECO:0000256" key="1">
    <source>
        <dbReference type="ARBA" id="ARBA00004123"/>
    </source>
</evidence>
<dbReference type="Gene3D" id="3.90.228.10">
    <property type="match status" value="1"/>
</dbReference>
<dbReference type="InterPro" id="IPR012317">
    <property type="entry name" value="Poly(ADP-ribose)pol_cat_dom"/>
</dbReference>
<protein>
    <recommendedName>
        <fullName evidence="6">Poly [ADP-ribose] polymerase</fullName>
        <shortName evidence="6">PARP</shortName>
        <ecNumber evidence="6">2.4.2.-</ecNumber>
    </recommendedName>
</protein>
<feature type="domain" description="PARP catalytic" evidence="8">
    <location>
        <begin position="1294"/>
        <end position="1539"/>
    </location>
</feature>
<dbReference type="PANTHER" id="PTHR14453:SF67">
    <property type="entry name" value="POLY [ADP-RIBOSE] POLYMERASE"/>
    <property type="match status" value="1"/>
</dbReference>
<keyword evidence="2 6" id="KW-0328">Glycosyltransferase</keyword>
<comment type="caution">
    <text evidence="10">The sequence shown here is derived from an EMBL/GenBank/DDBJ whole genome shotgun (WGS) entry which is preliminary data.</text>
</comment>
<sequence>MADQDDENWRKKLVVKDIPDDWSIDLIQNFLEVVTGAEVEEDGVEYFSDVSHTALVTFTDSLSEECVAKAQQQTKHKGKPLSLELIREGPTSILVRDLDPSLTQDNLFFYFDSPRSGGTEGSVLDEDGCELYPELSMAVVTFSSHGVVRNVLAMQEHCPCRGIRVQVEPCYEQFHKPLLQELAQLSTDPPPSQAQDADYAEPKTPVRHTQSSPTLSGCHRGDNRQNMGGTGKPIIPPKPKYQPRLASGRDSWEYGRSMDDSHQSYNDDEDDESQADLWGSSASAQTRNSRSQARTVAEVTVVFGEGVEENYRGGRGRRPRQNWGVPSRPVETEEQFSYDEAYDGSRGVYSAQPPPPPRPRHVIRLDADCNPLPPEPYLSQEDQSLDTDGENFHYRVSESDSSVSEADGYTRNSSKKTTSARKHTNQFYLQSGAGEYGDESFEIFNKKPSSAGKRADQFYLHSGSGDHGDEVSVSEKDSLGADGAWRQEPQAPARNESSSGADARGYASSSSVQEAQGASDREKQLEEELQKLKRDKEALEKEKEKMKLQKQTTERLPIPPYQLRVLKEFATDFKLCQVTLLEQEGMILFHGNEEDCANAKCIFLTQIQELAEDRRSVPAAISTILKTTQGKKYLSELSQTYPACSVEVQESSVVCAGQNMRTVANLLDDIERNIRKEICKVTTLPGSSELFALKTQLESDLLVLLTLPVSGSSELLVEGINGDVDMAVREVQKHMETNKLGRRLFKKNGEVISQEASENGYKMTFQCRQEVLQEVTDKLRNISVDCKTVDLHASFTSYSERSLVINGLHSYNKESFCLKLEQMLKNQGVSAIFSIKIPPRCQLPKLRYDTQRTKSSKHHSQPKPQALRPSARPPPPPRPHRSSREFRPYTTTIGNTTVKIKTGDISREKVEILVSIVGEDLQMKGTAVGGAILKRFPDVAQDLQTQQPVQGGGCRVIAGQMSAGAPPRTALQRLERLRRQAMMGQRTARVPVSASPPWILHVVLRKLSGPTLTATVKQLTQQCLLKAIQSGNTSIAFPPLGVGRKFGYPADAVADAMTSSIAELLQGNSRALRNVVFVIYDMDTAKKFKVALKQRDPSVPRGMRAAVMVPSDDSQSDDDNADFDDDSYGFDVFDSPQAVTGKAKFEASVCTRNQGDVPAVKALLLKELKSTFLWLDTVKDLATFKKLGTKAMDEIQAAAMKENVILRVYEKDGKVTACGQKADVGQVVSLIKDKILKYMSQEKQEHGPSRRKHKVTGLPANTADIPSYWKICQKGVVRGIQEAIRNMRKLGALHSVDGQEQKTIEQLIQDTWMPQFIGHGKDGVGLAHTNIQVVKVERLENPELWEKYSMLREACIRQLEFNKQSGFTPVEKLPGSKGPVKTTTTLRRGSPLRREVYPLQVNEHYLFHGTKKEYIDAIVKDGLDSRISSPNSMLGRGIYASESATKADQYTDDKRQRTSGNKTMILVRMLLGQPYMNTAQNPTKYDRPPCMKCGKDKCTGCNSKHYNSVIDEAGRNFREFVVYDSNMCYPEYFITYQRV</sequence>
<feature type="region of interest" description="Disordered" evidence="7">
    <location>
        <begin position="185"/>
        <end position="294"/>
    </location>
</feature>
<dbReference type="Pfam" id="PF00644">
    <property type="entry name" value="PARP"/>
    <property type="match status" value="1"/>
</dbReference>
<dbReference type="SMART" id="SM00506">
    <property type="entry name" value="A1pp"/>
    <property type="match status" value="1"/>
</dbReference>
<dbReference type="PROSITE" id="PS51154">
    <property type="entry name" value="MACRO"/>
    <property type="match status" value="1"/>
</dbReference>
<dbReference type="SUPFAM" id="SSF56399">
    <property type="entry name" value="ADP-ribosylation"/>
    <property type="match status" value="1"/>
</dbReference>
<evidence type="ECO:0000313" key="11">
    <source>
        <dbReference type="Proteomes" id="UP001519460"/>
    </source>
</evidence>
<dbReference type="GO" id="GO:0003950">
    <property type="term" value="F:NAD+ poly-ADP-ribosyltransferase activity"/>
    <property type="evidence" value="ECO:0007669"/>
    <property type="project" value="UniProtKB-UniRule"/>
</dbReference>
<keyword evidence="5" id="KW-0539">Nucleus</keyword>
<keyword evidence="3 6" id="KW-0808">Transferase</keyword>
<feature type="compositionally biased region" description="Polar residues" evidence="7">
    <location>
        <begin position="507"/>
        <end position="516"/>
    </location>
</feature>
<feature type="region of interest" description="Disordered" evidence="7">
    <location>
        <begin position="849"/>
        <end position="889"/>
    </location>
</feature>
<evidence type="ECO:0000259" key="9">
    <source>
        <dbReference type="PROSITE" id="PS51154"/>
    </source>
</evidence>
<dbReference type="PROSITE" id="PS51059">
    <property type="entry name" value="PARP_CATALYTIC"/>
    <property type="match status" value="1"/>
</dbReference>
<dbReference type="InterPro" id="IPR002589">
    <property type="entry name" value="Macro_dom"/>
</dbReference>
<organism evidence="10 11">
    <name type="scientific">Batillaria attramentaria</name>
    <dbReference type="NCBI Taxonomy" id="370345"/>
    <lineage>
        <taxon>Eukaryota</taxon>
        <taxon>Metazoa</taxon>
        <taxon>Spiralia</taxon>
        <taxon>Lophotrochozoa</taxon>
        <taxon>Mollusca</taxon>
        <taxon>Gastropoda</taxon>
        <taxon>Caenogastropoda</taxon>
        <taxon>Sorbeoconcha</taxon>
        <taxon>Cerithioidea</taxon>
        <taxon>Batillariidae</taxon>
        <taxon>Batillaria</taxon>
    </lineage>
</organism>
<dbReference type="InterPro" id="IPR012677">
    <property type="entry name" value="Nucleotide-bd_a/b_plait_sf"/>
</dbReference>
<feature type="compositionally biased region" description="Polar residues" evidence="7">
    <location>
        <begin position="280"/>
        <end position="294"/>
    </location>
</feature>
<evidence type="ECO:0000256" key="5">
    <source>
        <dbReference type="ARBA" id="ARBA00023242"/>
    </source>
</evidence>
<gene>
    <name evidence="10" type="ORF">BaRGS_00021810</name>
</gene>
<dbReference type="EMBL" id="JACVVK020000171">
    <property type="protein sequence ID" value="KAK7486994.1"/>
    <property type="molecule type" value="Genomic_DNA"/>
</dbReference>
<evidence type="ECO:0000313" key="10">
    <source>
        <dbReference type="EMBL" id="KAK7486994.1"/>
    </source>
</evidence>
<dbReference type="GO" id="GO:0005634">
    <property type="term" value="C:nucleus"/>
    <property type="evidence" value="ECO:0007669"/>
    <property type="project" value="UniProtKB-SubCell"/>
</dbReference>
<accession>A0ABD0KIJ1</accession>
<feature type="compositionally biased region" description="Basic and acidic residues" evidence="7">
    <location>
        <begin position="519"/>
        <end position="528"/>
    </location>
</feature>
<proteinExistence type="predicted"/>
<feature type="domain" description="Macro" evidence="9">
    <location>
        <begin position="885"/>
        <end position="1096"/>
    </location>
</feature>
<dbReference type="PANTHER" id="PTHR14453">
    <property type="entry name" value="PARP/ZINC FINGER CCCH TYPE DOMAIN CONTAINING PROTEIN"/>
    <property type="match status" value="1"/>
</dbReference>
<dbReference type="Pfam" id="PF23085">
    <property type="entry name" value="RRM_PARP14_3"/>
    <property type="match status" value="1"/>
</dbReference>
<dbReference type="InterPro" id="IPR043472">
    <property type="entry name" value="Macro_dom-like"/>
</dbReference>
<evidence type="ECO:0000256" key="4">
    <source>
        <dbReference type="ARBA" id="ARBA00023027"/>
    </source>
</evidence>
<dbReference type="Gene3D" id="3.40.220.10">
    <property type="entry name" value="Leucine Aminopeptidase, subunit E, domain 1"/>
    <property type="match status" value="1"/>
</dbReference>
<name>A0ABD0KIJ1_9CAEN</name>
<feature type="compositionally biased region" description="Basic and acidic residues" evidence="7">
    <location>
        <begin position="464"/>
        <end position="479"/>
    </location>
</feature>
<evidence type="ECO:0000256" key="3">
    <source>
        <dbReference type="ARBA" id="ARBA00022679"/>
    </source>
</evidence>
<evidence type="ECO:0000256" key="2">
    <source>
        <dbReference type="ARBA" id="ARBA00022676"/>
    </source>
</evidence>
<keyword evidence="4 6" id="KW-0520">NAD</keyword>
<dbReference type="SUPFAM" id="SSF52949">
    <property type="entry name" value="Macro domain-like"/>
    <property type="match status" value="1"/>
</dbReference>
<dbReference type="EC" id="2.4.2.-" evidence="6"/>
<dbReference type="Proteomes" id="UP001519460">
    <property type="component" value="Unassembled WGS sequence"/>
</dbReference>
<evidence type="ECO:0000256" key="7">
    <source>
        <dbReference type="SAM" id="MobiDB-lite"/>
    </source>
</evidence>
<evidence type="ECO:0000259" key="8">
    <source>
        <dbReference type="PROSITE" id="PS51059"/>
    </source>
</evidence>
<reference evidence="10 11" key="1">
    <citation type="journal article" date="2023" name="Sci. Data">
        <title>Genome assembly of the Korean intertidal mud-creeper Batillaria attramentaria.</title>
        <authorList>
            <person name="Patra A.K."/>
            <person name="Ho P.T."/>
            <person name="Jun S."/>
            <person name="Lee S.J."/>
            <person name="Kim Y."/>
            <person name="Won Y.J."/>
        </authorList>
    </citation>
    <scope>NUCLEOTIDE SEQUENCE [LARGE SCALE GENOMIC DNA]</scope>
    <source>
        <strain evidence="10">Wonlab-2016</strain>
    </source>
</reference>
<dbReference type="InterPro" id="IPR052056">
    <property type="entry name" value="Mono-ARTD/PARP"/>
</dbReference>
<keyword evidence="11" id="KW-1185">Reference proteome</keyword>
<comment type="subcellular location">
    <subcellularLocation>
        <location evidence="1">Nucleus</location>
    </subcellularLocation>
</comment>
<feature type="compositionally biased region" description="Basic and acidic residues" evidence="7">
    <location>
        <begin position="250"/>
        <end position="262"/>
    </location>
</feature>
<evidence type="ECO:0000256" key="6">
    <source>
        <dbReference type="RuleBase" id="RU362114"/>
    </source>
</evidence>
<feature type="region of interest" description="Disordered" evidence="7">
    <location>
        <begin position="396"/>
        <end position="423"/>
    </location>
</feature>
<dbReference type="Gene3D" id="3.30.70.330">
    <property type="match status" value="1"/>
</dbReference>